<dbReference type="EMBL" id="JAEFBJ010000004">
    <property type="protein sequence ID" value="KAG7623035.1"/>
    <property type="molecule type" value="Genomic_DNA"/>
</dbReference>
<evidence type="ECO:0000313" key="1">
    <source>
        <dbReference type="EMBL" id="KAG7623035.1"/>
    </source>
</evidence>
<dbReference type="Proteomes" id="UP000694251">
    <property type="component" value="Chromosome 4"/>
</dbReference>
<accession>A0A8T2EFR6</accession>
<sequence>LCQVLCYNSRAWSKTSFDPWLNLIIEKFQALLLFPLHIKILNHYHTSSQTSSPRSQAFFATKAAPSITLGFEVFVQLVIAAITTSPCLSCAVVPLKLNSTALLCASLGTAKPWKIMDK</sequence>
<keyword evidence="2" id="KW-1185">Reference proteome</keyword>
<proteinExistence type="predicted"/>
<reference evidence="1 2" key="1">
    <citation type="submission" date="2020-12" db="EMBL/GenBank/DDBJ databases">
        <title>Concerted genomic and epigenomic changes stabilize Arabidopsis allopolyploids.</title>
        <authorList>
            <person name="Chen Z."/>
        </authorList>
    </citation>
    <scope>NUCLEOTIDE SEQUENCE [LARGE SCALE GENOMIC DNA]</scope>
    <source>
        <strain evidence="1">As9502</strain>
        <tissue evidence="1">Leaf</tissue>
    </source>
</reference>
<feature type="non-terminal residue" evidence="1">
    <location>
        <position position="1"/>
    </location>
</feature>
<protein>
    <submittedName>
        <fullName evidence="1">Uncharacterized protein</fullName>
    </submittedName>
</protein>
<evidence type="ECO:0000313" key="2">
    <source>
        <dbReference type="Proteomes" id="UP000694251"/>
    </source>
</evidence>
<name>A0A8T2EFR6_ARASU</name>
<gene>
    <name evidence="1" type="ORF">ISN44_As04g037650</name>
</gene>
<organism evidence="1 2">
    <name type="scientific">Arabidopsis suecica</name>
    <name type="common">Swedish thale-cress</name>
    <name type="synonym">Cardaminopsis suecica</name>
    <dbReference type="NCBI Taxonomy" id="45249"/>
    <lineage>
        <taxon>Eukaryota</taxon>
        <taxon>Viridiplantae</taxon>
        <taxon>Streptophyta</taxon>
        <taxon>Embryophyta</taxon>
        <taxon>Tracheophyta</taxon>
        <taxon>Spermatophyta</taxon>
        <taxon>Magnoliopsida</taxon>
        <taxon>eudicotyledons</taxon>
        <taxon>Gunneridae</taxon>
        <taxon>Pentapetalae</taxon>
        <taxon>rosids</taxon>
        <taxon>malvids</taxon>
        <taxon>Brassicales</taxon>
        <taxon>Brassicaceae</taxon>
        <taxon>Camelineae</taxon>
        <taxon>Arabidopsis</taxon>
    </lineage>
</organism>
<dbReference type="AlphaFoldDB" id="A0A8T2EFR6"/>
<comment type="caution">
    <text evidence="1">The sequence shown here is derived from an EMBL/GenBank/DDBJ whole genome shotgun (WGS) entry which is preliminary data.</text>
</comment>